<dbReference type="GO" id="GO:0005886">
    <property type="term" value="C:plasma membrane"/>
    <property type="evidence" value="ECO:0007669"/>
    <property type="project" value="UniProtKB-SubCell"/>
</dbReference>
<organism evidence="7 8">
    <name type="scientific">Rathayibacter tritici</name>
    <dbReference type="NCBI Taxonomy" id="33888"/>
    <lineage>
        <taxon>Bacteria</taxon>
        <taxon>Bacillati</taxon>
        <taxon>Actinomycetota</taxon>
        <taxon>Actinomycetes</taxon>
        <taxon>Micrococcales</taxon>
        <taxon>Microbacteriaceae</taxon>
        <taxon>Rathayibacter</taxon>
    </lineage>
</organism>
<evidence type="ECO:0000256" key="5">
    <source>
        <dbReference type="ARBA" id="ARBA00023136"/>
    </source>
</evidence>
<feature type="transmembrane region" description="Helical" evidence="6">
    <location>
        <begin position="143"/>
        <end position="167"/>
    </location>
</feature>
<keyword evidence="2 6" id="KW-0813">Transport</keyword>
<comment type="similarity">
    <text evidence="6">Belongs to the binding-protein-dependent transport system permease family.</text>
</comment>
<evidence type="ECO:0000256" key="2">
    <source>
        <dbReference type="ARBA" id="ARBA00022448"/>
    </source>
</evidence>
<dbReference type="Proteomes" id="UP000077071">
    <property type="component" value="Chromosome"/>
</dbReference>
<dbReference type="RefSeq" id="WP_068253748.1">
    <property type="nucleotide sequence ID" value="NZ_CP015515.1"/>
</dbReference>
<dbReference type="KEGG" id="rtn:A6122_1622"/>
<dbReference type="PANTHER" id="PTHR30177">
    <property type="entry name" value="GLYCINE BETAINE/L-PROLINE TRANSPORT SYSTEM PERMEASE PROTEIN PROW"/>
    <property type="match status" value="1"/>
</dbReference>
<dbReference type="SUPFAM" id="SSF161098">
    <property type="entry name" value="MetI-like"/>
    <property type="match status" value="1"/>
</dbReference>
<dbReference type="Pfam" id="PF00528">
    <property type="entry name" value="BPD_transp_1"/>
    <property type="match status" value="1"/>
</dbReference>
<evidence type="ECO:0000256" key="3">
    <source>
        <dbReference type="ARBA" id="ARBA00022692"/>
    </source>
</evidence>
<evidence type="ECO:0000256" key="1">
    <source>
        <dbReference type="ARBA" id="ARBA00004141"/>
    </source>
</evidence>
<protein>
    <submittedName>
        <fullName evidence="7">ABC transporter permease</fullName>
    </submittedName>
</protein>
<sequence length="228" mass="24281">MTWVVNNTDAIVANLLAHLALSVPPILLSFLVSLPFGWFANRYRWSRGTLLTGLGVLYAIPSLAMFILLPVLLGIPLRSTANVITGLTLYGVALMVRTTSDALGAVSDDVRQSATAMGYSGWARFWRVEFPLAGPVLLSGLRVVTVSTVSLVTVGAVLGIQSLGLLFTDGFQRGITGEIVTGIVLTIVLALVLDGLLVAIGRLLMPWTALDRARRARRPVAIEGAVTT</sequence>
<dbReference type="InterPro" id="IPR000515">
    <property type="entry name" value="MetI-like"/>
</dbReference>
<gene>
    <name evidence="7" type="ORF">A6122_1622</name>
</gene>
<dbReference type="Gene3D" id="1.10.3720.10">
    <property type="entry name" value="MetI-like"/>
    <property type="match status" value="1"/>
</dbReference>
<evidence type="ECO:0000256" key="4">
    <source>
        <dbReference type="ARBA" id="ARBA00022989"/>
    </source>
</evidence>
<dbReference type="EMBL" id="CP015515">
    <property type="protein sequence ID" value="AND16756.1"/>
    <property type="molecule type" value="Genomic_DNA"/>
</dbReference>
<accession>A0A160KSQ6</accession>
<keyword evidence="5 6" id="KW-0472">Membrane</keyword>
<feature type="transmembrane region" description="Helical" evidence="6">
    <location>
        <begin position="179"/>
        <end position="205"/>
    </location>
</feature>
<keyword evidence="8" id="KW-1185">Reference proteome</keyword>
<name>A0A160KSQ6_9MICO</name>
<dbReference type="PANTHER" id="PTHR30177:SF4">
    <property type="entry name" value="OSMOPROTECTANT IMPORT PERMEASE PROTEIN OSMW"/>
    <property type="match status" value="1"/>
</dbReference>
<dbReference type="PROSITE" id="PS50928">
    <property type="entry name" value="ABC_TM1"/>
    <property type="match status" value="1"/>
</dbReference>
<keyword evidence="3 6" id="KW-0812">Transmembrane</keyword>
<reference evidence="7 8" key="1">
    <citation type="submission" date="2016-05" db="EMBL/GenBank/DDBJ databases">
        <title>Complete genome sequence of Rathayibacter tritici NCPPB 1953.</title>
        <authorList>
            <person name="Park J."/>
            <person name="Lee H.-H."/>
            <person name="Lee S.-W."/>
            <person name="Seo Y.-S."/>
        </authorList>
    </citation>
    <scope>NUCLEOTIDE SEQUENCE [LARGE SCALE GENOMIC DNA]</scope>
    <source>
        <strain evidence="7 8">NCPPB 1953</strain>
    </source>
</reference>
<keyword evidence="4 6" id="KW-1133">Transmembrane helix</keyword>
<dbReference type="InterPro" id="IPR035906">
    <property type="entry name" value="MetI-like_sf"/>
</dbReference>
<evidence type="ECO:0000313" key="7">
    <source>
        <dbReference type="EMBL" id="AND16756.1"/>
    </source>
</evidence>
<dbReference type="GO" id="GO:0031460">
    <property type="term" value="P:glycine betaine transport"/>
    <property type="evidence" value="ECO:0007669"/>
    <property type="project" value="TreeGrafter"/>
</dbReference>
<dbReference type="STRING" id="33888.A6122_1622"/>
<dbReference type="AlphaFoldDB" id="A0A160KSQ6"/>
<dbReference type="InterPro" id="IPR051204">
    <property type="entry name" value="ABC_transp_perm/SBD"/>
</dbReference>
<feature type="transmembrane region" description="Helical" evidence="6">
    <location>
        <begin position="15"/>
        <end position="38"/>
    </location>
</feature>
<dbReference type="GO" id="GO:0055085">
    <property type="term" value="P:transmembrane transport"/>
    <property type="evidence" value="ECO:0007669"/>
    <property type="project" value="InterPro"/>
</dbReference>
<evidence type="ECO:0000256" key="6">
    <source>
        <dbReference type="RuleBase" id="RU363032"/>
    </source>
</evidence>
<proteinExistence type="inferred from homology"/>
<dbReference type="OrthoDB" id="3233284at2"/>
<dbReference type="CDD" id="cd06261">
    <property type="entry name" value="TM_PBP2"/>
    <property type="match status" value="1"/>
</dbReference>
<comment type="subcellular location">
    <subcellularLocation>
        <location evidence="6">Cell membrane</location>
        <topology evidence="6">Multi-pass membrane protein</topology>
    </subcellularLocation>
    <subcellularLocation>
        <location evidence="1">Membrane</location>
        <topology evidence="1">Multi-pass membrane protein</topology>
    </subcellularLocation>
</comment>
<evidence type="ECO:0000313" key="8">
    <source>
        <dbReference type="Proteomes" id="UP000077071"/>
    </source>
</evidence>
<dbReference type="PATRIC" id="fig|33888.3.peg.1783"/>
<feature type="transmembrane region" description="Helical" evidence="6">
    <location>
        <begin position="50"/>
        <end position="73"/>
    </location>
</feature>